<reference evidence="4 5" key="2">
    <citation type="journal article" date="2017" name="Nature">
        <title>The Apostasia genome and the evolution of orchids.</title>
        <authorList>
            <person name="Zhang G.Q."/>
            <person name="Liu K.W."/>
            <person name="Li Z."/>
            <person name="Lohaus R."/>
            <person name="Hsiao Y.Y."/>
            <person name="Niu S.C."/>
            <person name="Wang J.Y."/>
            <person name="Lin Y.C."/>
            <person name="Xu Q."/>
            <person name="Chen L.J."/>
            <person name="Yoshida K."/>
            <person name="Fujiwara S."/>
            <person name="Wang Z.W."/>
            <person name="Zhang Y.Q."/>
            <person name="Mitsuda N."/>
            <person name="Wang M."/>
            <person name="Liu G.H."/>
            <person name="Pecoraro L."/>
            <person name="Huang H.X."/>
            <person name="Xiao X.J."/>
            <person name="Lin M."/>
            <person name="Wu X.Y."/>
            <person name="Wu W.L."/>
            <person name="Chen Y.Y."/>
            <person name="Chang S.B."/>
            <person name="Sakamoto S."/>
            <person name="Ohme-Takagi M."/>
            <person name="Yagi M."/>
            <person name="Zeng S.J."/>
            <person name="Shen C.Y."/>
            <person name="Yeh C.M."/>
            <person name="Luo Y.B."/>
            <person name="Tsai W.C."/>
            <person name="Van de Peer Y."/>
            <person name="Liu Z.J."/>
        </authorList>
    </citation>
    <scope>NUCLEOTIDE SEQUENCE [LARGE SCALE GENOMIC DNA]</scope>
    <source>
        <tissue evidence="4">The whole plant</tissue>
    </source>
</reference>
<evidence type="ECO:0000259" key="3">
    <source>
        <dbReference type="SMART" id="SM01000"/>
    </source>
</evidence>
<dbReference type="SUPFAM" id="SSF103111">
    <property type="entry name" value="Activator of Hsp90 ATPase, Aha1"/>
    <property type="match status" value="1"/>
</dbReference>
<dbReference type="OrthoDB" id="567237at2759"/>
<organism evidence="4 5">
    <name type="scientific">Dendrobium catenatum</name>
    <dbReference type="NCBI Taxonomy" id="906689"/>
    <lineage>
        <taxon>Eukaryota</taxon>
        <taxon>Viridiplantae</taxon>
        <taxon>Streptophyta</taxon>
        <taxon>Embryophyta</taxon>
        <taxon>Tracheophyta</taxon>
        <taxon>Spermatophyta</taxon>
        <taxon>Magnoliopsida</taxon>
        <taxon>Liliopsida</taxon>
        <taxon>Asparagales</taxon>
        <taxon>Orchidaceae</taxon>
        <taxon>Epidendroideae</taxon>
        <taxon>Malaxideae</taxon>
        <taxon>Dendrobiinae</taxon>
        <taxon>Dendrobium</taxon>
    </lineage>
</organism>
<dbReference type="InterPro" id="IPR013538">
    <property type="entry name" value="ASHA1/2-like_C"/>
</dbReference>
<dbReference type="Gene3D" id="3.15.10.20">
    <property type="entry name" value="Activator of Hsp90 ATPase Aha1, N-terminal domain"/>
    <property type="match status" value="1"/>
</dbReference>
<accession>A0A2I0WDR1</accession>
<feature type="domain" description="Activator of Hsp90 ATPase AHSA1-like N-terminal" evidence="3">
    <location>
        <begin position="88"/>
        <end position="233"/>
    </location>
</feature>
<dbReference type="SMART" id="SM01000">
    <property type="entry name" value="Aha1_N"/>
    <property type="match status" value="1"/>
</dbReference>
<proteinExistence type="inferred from homology"/>
<dbReference type="InterPro" id="IPR036338">
    <property type="entry name" value="Aha1"/>
</dbReference>
<evidence type="ECO:0000256" key="2">
    <source>
        <dbReference type="SAM" id="MobiDB-lite"/>
    </source>
</evidence>
<protein>
    <recommendedName>
        <fullName evidence="3">Activator of Hsp90 ATPase AHSA1-like N-terminal domain-containing protein</fullName>
    </recommendedName>
</protein>
<evidence type="ECO:0000256" key="1">
    <source>
        <dbReference type="ARBA" id="ARBA00006817"/>
    </source>
</evidence>
<dbReference type="AlphaFoldDB" id="A0A2I0WDR1"/>
<dbReference type="SUPFAM" id="SSF55961">
    <property type="entry name" value="Bet v1-like"/>
    <property type="match status" value="1"/>
</dbReference>
<dbReference type="Proteomes" id="UP000233837">
    <property type="component" value="Unassembled WGS sequence"/>
</dbReference>
<evidence type="ECO:0000313" key="5">
    <source>
        <dbReference type="Proteomes" id="UP000233837"/>
    </source>
</evidence>
<dbReference type="GO" id="GO:0001671">
    <property type="term" value="F:ATPase activator activity"/>
    <property type="evidence" value="ECO:0007669"/>
    <property type="project" value="InterPro"/>
</dbReference>
<dbReference type="GO" id="GO:0051087">
    <property type="term" value="F:protein-folding chaperone binding"/>
    <property type="evidence" value="ECO:0007669"/>
    <property type="project" value="InterPro"/>
</dbReference>
<dbReference type="Pfam" id="PF09229">
    <property type="entry name" value="Aha1_N"/>
    <property type="match status" value="1"/>
</dbReference>
<reference evidence="4 5" key="1">
    <citation type="journal article" date="2016" name="Sci. Rep.">
        <title>The Dendrobium catenatum Lindl. genome sequence provides insights into polysaccharide synthase, floral development and adaptive evolution.</title>
        <authorList>
            <person name="Zhang G.Q."/>
            <person name="Xu Q."/>
            <person name="Bian C."/>
            <person name="Tsai W.C."/>
            <person name="Yeh C.M."/>
            <person name="Liu K.W."/>
            <person name="Yoshida K."/>
            <person name="Zhang L.S."/>
            <person name="Chang S.B."/>
            <person name="Chen F."/>
            <person name="Shi Y."/>
            <person name="Su Y.Y."/>
            <person name="Zhang Y.Q."/>
            <person name="Chen L.J."/>
            <person name="Yin Y."/>
            <person name="Lin M."/>
            <person name="Huang H."/>
            <person name="Deng H."/>
            <person name="Wang Z.W."/>
            <person name="Zhu S.L."/>
            <person name="Zhao X."/>
            <person name="Deng C."/>
            <person name="Niu S.C."/>
            <person name="Huang J."/>
            <person name="Wang M."/>
            <person name="Liu G.H."/>
            <person name="Yang H.J."/>
            <person name="Xiao X.J."/>
            <person name="Hsiao Y.Y."/>
            <person name="Wu W.L."/>
            <person name="Chen Y.Y."/>
            <person name="Mitsuda N."/>
            <person name="Ohme-Takagi M."/>
            <person name="Luo Y.B."/>
            <person name="Van de Peer Y."/>
            <person name="Liu Z.J."/>
        </authorList>
    </citation>
    <scope>NUCLEOTIDE SEQUENCE [LARGE SCALE GENOMIC DNA]</scope>
    <source>
        <tissue evidence="4">The whole plant</tissue>
    </source>
</reference>
<comment type="similarity">
    <text evidence="1">Belongs to the AHA1 family.</text>
</comment>
<dbReference type="CDD" id="cd08892">
    <property type="entry name" value="SRPBCC_Aha1"/>
    <property type="match status" value="1"/>
</dbReference>
<sequence>MYRTSILCQKFPVQRVQKVHAFLSWDLARGSIRIVHLLRSSFTPTSRRHLSLHLETLVAMAKYGQGDKRWIVTERSDGRNVHNWHWVERDCLEWSRTFLSSVLSDLTILEGDGGIFIRTKTLDKLEGEAYVNVRKGKAIPGYELSISLSFEAETRSDSDSREGGAAQLLRITGSVEVPYLADENAGEDPELKIVIRDGDGDGPIGRMIKEAFIAKGKPVILDKIRSYVQAMSKGGPAKNELELRKAPLASEKPQLATAVAGNPATGAPASQLAAGNAGKKENSEKEGFKTITMTERFRCRARDVYEMLMDENRWKGFTHSNARINKEIGGQFSLIDGSITGVNEELQEGKLIVQKWRFSSWADGIHSTVRLDFDEPEPGVAVVKLTQNGVPEQDRFGYSTVDTTERGWRELIFHQIRALFGFGI</sequence>
<feature type="region of interest" description="Disordered" evidence="2">
    <location>
        <begin position="260"/>
        <end position="284"/>
    </location>
</feature>
<dbReference type="Gene3D" id="3.30.530.20">
    <property type="match status" value="1"/>
</dbReference>
<dbReference type="InterPro" id="IPR015310">
    <property type="entry name" value="AHSA1-like_N"/>
</dbReference>
<gene>
    <name evidence="4" type="ORF">MA16_Dca011945</name>
</gene>
<dbReference type="GO" id="GO:0006457">
    <property type="term" value="P:protein folding"/>
    <property type="evidence" value="ECO:0007669"/>
    <property type="project" value="TreeGrafter"/>
</dbReference>
<dbReference type="PANTHER" id="PTHR13009">
    <property type="entry name" value="HEAT SHOCK PROTEIN 90 HSP90 CO-CHAPERONE AHA-1"/>
    <property type="match status" value="1"/>
</dbReference>
<name>A0A2I0WDR1_9ASPA</name>
<dbReference type="STRING" id="906689.A0A2I0WDR1"/>
<dbReference type="Pfam" id="PF08327">
    <property type="entry name" value="AHSA1"/>
    <property type="match status" value="1"/>
</dbReference>
<dbReference type="EMBL" id="KZ502719">
    <property type="protein sequence ID" value="PKU73799.1"/>
    <property type="molecule type" value="Genomic_DNA"/>
</dbReference>
<evidence type="ECO:0000313" key="4">
    <source>
        <dbReference type="EMBL" id="PKU73799.1"/>
    </source>
</evidence>
<keyword evidence="5" id="KW-1185">Reference proteome</keyword>
<dbReference type="PANTHER" id="PTHR13009:SF8">
    <property type="entry name" value="AHA1 DOMAIN-CONTAINING PROTEIN"/>
    <property type="match status" value="1"/>
</dbReference>
<dbReference type="GO" id="GO:0005829">
    <property type="term" value="C:cytosol"/>
    <property type="evidence" value="ECO:0007669"/>
    <property type="project" value="TreeGrafter"/>
</dbReference>
<dbReference type="InterPro" id="IPR023393">
    <property type="entry name" value="START-like_dom_sf"/>
</dbReference>